<dbReference type="GO" id="GO:0009523">
    <property type="term" value="C:photosystem II"/>
    <property type="evidence" value="ECO:0000318"/>
    <property type="project" value="GO_Central"/>
</dbReference>
<accession>M1E128</accession>
<evidence type="ECO:0000313" key="3">
    <source>
        <dbReference type="EnsemblPlants" id="PGSC0003DMT400097638"/>
    </source>
</evidence>
<dbReference type="Gramene" id="PGSC0003DMT400097638">
    <property type="protein sequence ID" value="PGSC0003DMT400097638"/>
    <property type="gene ID" value="PGSC0003DMG400047209"/>
</dbReference>
<feature type="compositionally biased region" description="Low complexity" evidence="1">
    <location>
        <begin position="26"/>
        <end position="39"/>
    </location>
</feature>
<dbReference type="EnsemblPlants" id="PGSC0003DMT400097638">
    <property type="protein sequence ID" value="PGSC0003DMT400097638"/>
    <property type="gene ID" value="PGSC0003DMG400047209"/>
</dbReference>
<dbReference type="eggNOG" id="ENOG502SPYA">
    <property type="taxonomic scope" value="Eukaryota"/>
</dbReference>
<dbReference type="Pfam" id="PF20167">
    <property type="entry name" value="Transposase_32"/>
    <property type="match status" value="1"/>
</dbReference>
<feature type="domain" description="Putative plant transposon protein" evidence="2">
    <location>
        <begin position="53"/>
        <end position="227"/>
    </location>
</feature>
<name>M1E128_SOLTU</name>
<keyword evidence="4" id="KW-1185">Reference proteome</keyword>
<evidence type="ECO:0000313" key="4">
    <source>
        <dbReference type="Proteomes" id="UP000011115"/>
    </source>
</evidence>
<reference evidence="3" key="2">
    <citation type="submission" date="2015-06" db="UniProtKB">
        <authorList>
            <consortium name="EnsemblPlants"/>
        </authorList>
    </citation>
    <scope>IDENTIFICATION</scope>
    <source>
        <strain evidence="3">DM1-3 516 R44</strain>
    </source>
</reference>
<dbReference type="InterPro" id="IPR046796">
    <property type="entry name" value="Transposase_32_dom"/>
</dbReference>
<dbReference type="PANTHER" id="PTHR33180">
    <property type="entry name" value="PHOTOSYSTEM II CP43 REACTION CENTER PROTEIN"/>
    <property type="match status" value="1"/>
</dbReference>
<feature type="region of interest" description="Disordered" evidence="1">
    <location>
        <begin position="1"/>
        <end position="51"/>
    </location>
</feature>
<protein>
    <recommendedName>
        <fullName evidence="2">Putative plant transposon protein domain-containing protein</fullName>
    </recommendedName>
</protein>
<dbReference type="GO" id="GO:0009579">
    <property type="term" value="C:thylakoid"/>
    <property type="evidence" value="ECO:0000318"/>
    <property type="project" value="GO_Central"/>
</dbReference>
<feature type="region of interest" description="Disordered" evidence="1">
    <location>
        <begin position="251"/>
        <end position="271"/>
    </location>
</feature>
<reference evidence="4" key="1">
    <citation type="journal article" date="2011" name="Nature">
        <title>Genome sequence and analysis of the tuber crop potato.</title>
        <authorList>
            <consortium name="The Potato Genome Sequencing Consortium"/>
        </authorList>
    </citation>
    <scope>NUCLEOTIDE SEQUENCE [LARGE SCALE GENOMIC DNA]</scope>
    <source>
        <strain evidence="4">cv. DM1-3 516 R44</strain>
    </source>
</reference>
<dbReference type="PANTHER" id="PTHR33180:SF31">
    <property type="entry name" value="POLYPROTEIN PROTEIN"/>
    <property type="match status" value="1"/>
</dbReference>
<evidence type="ECO:0000259" key="2">
    <source>
        <dbReference type="Pfam" id="PF20167"/>
    </source>
</evidence>
<sequence>MARPKVAGRKMPPRNKAKGIKINKGASISKGKATKISTTGGKGKGKSKAPTSSEVREFYSAYSALIPRGKKPATTFNPVEYVVVMGKNVQCDSPAINVVLGCTTTLEDNCQIMISKTSLEDMKEWLAPLISDETPKWLEVGAIIEKNDLNVAARYWFDFINNTVMPSHNESILRHAKRACLGCLIKGTKLSLGRIIVSEKLMRARQRHTSLPFPVLITELCIRARVPRDAKKDVEVLPTSSTDIRRIEAEYLNDQDEQKKKAAPVDSSPVVDTDLSPAEAYLPTTAPGPSGTPCVVSPNAPSYSVDVLPPRPVVAVVSRTPITQASLLRMGQLAYSADRRAARLETSITDMIKAALTAAVTPLSAAIDTLAARITVYERGQGAIEEVTA</sequence>
<dbReference type="HOGENOM" id="CLU_029307_12_0_1"/>
<evidence type="ECO:0000256" key="1">
    <source>
        <dbReference type="SAM" id="MobiDB-lite"/>
    </source>
</evidence>
<feature type="compositionally biased region" description="Basic residues" evidence="1">
    <location>
        <begin position="1"/>
        <end position="21"/>
    </location>
</feature>
<dbReference type="PaxDb" id="4113-PGSC0003DMT400097638"/>
<dbReference type="Proteomes" id="UP000011115">
    <property type="component" value="Unassembled WGS sequence"/>
</dbReference>
<dbReference type="AlphaFoldDB" id="M1E128"/>
<proteinExistence type="predicted"/>
<dbReference type="InParanoid" id="M1E128"/>
<organism evidence="3 4">
    <name type="scientific">Solanum tuberosum</name>
    <name type="common">Potato</name>
    <dbReference type="NCBI Taxonomy" id="4113"/>
    <lineage>
        <taxon>Eukaryota</taxon>
        <taxon>Viridiplantae</taxon>
        <taxon>Streptophyta</taxon>
        <taxon>Embryophyta</taxon>
        <taxon>Tracheophyta</taxon>
        <taxon>Spermatophyta</taxon>
        <taxon>Magnoliopsida</taxon>
        <taxon>eudicotyledons</taxon>
        <taxon>Gunneridae</taxon>
        <taxon>Pentapetalae</taxon>
        <taxon>asterids</taxon>
        <taxon>lamiids</taxon>
        <taxon>Solanales</taxon>
        <taxon>Solanaceae</taxon>
        <taxon>Solanoideae</taxon>
        <taxon>Solaneae</taxon>
        <taxon>Solanum</taxon>
    </lineage>
</organism>